<evidence type="ECO:0000313" key="3">
    <source>
        <dbReference type="Proteomes" id="UP000515204"/>
    </source>
</evidence>
<dbReference type="KEGG" id="dqu:106747120"/>
<gene>
    <name evidence="4" type="primary">LOC106747120</name>
</gene>
<keyword evidence="2" id="KW-0472">Membrane</keyword>
<reference evidence="4" key="1">
    <citation type="submission" date="2025-08" db="UniProtKB">
        <authorList>
            <consortium name="RefSeq"/>
        </authorList>
    </citation>
    <scope>IDENTIFICATION</scope>
</reference>
<feature type="region of interest" description="Disordered" evidence="1">
    <location>
        <begin position="23"/>
        <end position="44"/>
    </location>
</feature>
<accession>A0A6P3XNW3</accession>
<dbReference type="OrthoDB" id="8191442at2759"/>
<evidence type="ECO:0000256" key="1">
    <source>
        <dbReference type="SAM" id="MobiDB-lite"/>
    </source>
</evidence>
<name>A0A6P3XNW3_DINQU</name>
<dbReference type="RefSeq" id="XP_014479907.1">
    <property type="nucleotide sequence ID" value="XM_014624421.1"/>
</dbReference>
<evidence type="ECO:0000313" key="4">
    <source>
        <dbReference type="RefSeq" id="XP_014479907.1"/>
    </source>
</evidence>
<keyword evidence="3" id="KW-1185">Reference proteome</keyword>
<proteinExistence type="predicted"/>
<feature type="transmembrane region" description="Helical" evidence="2">
    <location>
        <begin position="71"/>
        <end position="90"/>
    </location>
</feature>
<dbReference type="Proteomes" id="UP000515204">
    <property type="component" value="Unplaced"/>
</dbReference>
<keyword evidence="2" id="KW-1133">Transmembrane helix</keyword>
<keyword evidence="2" id="KW-0812">Transmembrane</keyword>
<dbReference type="GeneID" id="106747120"/>
<organism evidence="3 4">
    <name type="scientific">Dinoponera quadriceps</name>
    <name type="common">South American ant</name>
    <dbReference type="NCBI Taxonomy" id="609295"/>
    <lineage>
        <taxon>Eukaryota</taxon>
        <taxon>Metazoa</taxon>
        <taxon>Ecdysozoa</taxon>
        <taxon>Arthropoda</taxon>
        <taxon>Hexapoda</taxon>
        <taxon>Insecta</taxon>
        <taxon>Pterygota</taxon>
        <taxon>Neoptera</taxon>
        <taxon>Endopterygota</taxon>
        <taxon>Hymenoptera</taxon>
        <taxon>Apocrita</taxon>
        <taxon>Aculeata</taxon>
        <taxon>Formicoidea</taxon>
        <taxon>Formicidae</taxon>
        <taxon>Ponerinae</taxon>
        <taxon>Ponerini</taxon>
        <taxon>Dinoponera</taxon>
    </lineage>
</organism>
<evidence type="ECO:0000256" key="2">
    <source>
        <dbReference type="SAM" id="Phobius"/>
    </source>
</evidence>
<sequence length="128" mass="15001">MCFQCAKKVVLFSEECPEISPTAIAEGEKEKRETEKSDEIQNASLQNENPINIYSWRRPISRMKLTGLKSLMCLLTMLLLIVTASGYPAGNSDAAIENMRQIPQWHCLRYRKFHYVRRCRHYRLGRRH</sequence>
<dbReference type="AlphaFoldDB" id="A0A6P3XNW3"/>
<feature type="compositionally biased region" description="Basic and acidic residues" evidence="1">
    <location>
        <begin position="26"/>
        <end position="39"/>
    </location>
</feature>
<protein>
    <submittedName>
        <fullName evidence="4">Uncharacterized protein LOC106747120</fullName>
    </submittedName>
</protein>